<dbReference type="CDD" id="cd22157">
    <property type="entry name" value="F-box_AtFBW1-like"/>
    <property type="match status" value="1"/>
</dbReference>
<dbReference type="SUPFAM" id="SSF81383">
    <property type="entry name" value="F-box domain"/>
    <property type="match status" value="1"/>
</dbReference>
<dbReference type="EMBL" id="JAUIZM010000011">
    <property type="protein sequence ID" value="KAK1355533.1"/>
    <property type="molecule type" value="Genomic_DNA"/>
</dbReference>
<dbReference type="SMART" id="SM00256">
    <property type="entry name" value="FBOX"/>
    <property type="match status" value="1"/>
</dbReference>
<keyword evidence="4" id="KW-1185">Reference proteome</keyword>
<reference evidence="3" key="1">
    <citation type="submission" date="2023-02" db="EMBL/GenBank/DDBJ databases">
        <title>Genome of toxic invasive species Heracleum sosnowskyi carries increased number of genes despite the absence of recent whole-genome duplications.</title>
        <authorList>
            <person name="Schelkunov M."/>
            <person name="Shtratnikova V."/>
            <person name="Makarenko M."/>
            <person name="Klepikova A."/>
            <person name="Omelchenko D."/>
            <person name="Novikova G."/>
            <person name="Obukhova E."/>
            <person name="Bogdanov V."/>
            <person name="Penin A."/>
            <person name="Logacheva M."/>
        </authorList>
    </citation>
    <scope>NUCLEOTIDE SEQUENCE</scope>
    <source>
        <strain evidence="3">Hsosn_3</strain>
        <tissue evidence="3">Leaf</tissue>
    </source>
</reference>
<dbReference type="PROSITE" id="PS50181">
    <property type="entry name" value="FBOX"/>
    <property type="match status" value="1"/>
</dbReference>
<feature type="compositionally biased region" description="Basic and acidic residues" evidence="1">
    <location>
        <begin position="358"/>
        <end position="376"/>
    </location>
</feature>
<comment type="caution">
    <text evidence="3">The sequence shown here is derived from an EMBL/GenBank/DDBJ whole genome shotgun (WGS) entry which is preliminary data.</text>
</comment>
<protein>
    <submittedName>
        <fullName evidence="3">F-box domain-containing protein</fullName>
    </submittedName>
</protein>
<dbReference type="InterPro" id="IPR017451">
    <property type="entry name" value="F-box-assoc_interact_dom"/>
</dbReference>
<gene>
    <name evidence="3" type="ORF">POM88_048789</name>
</gene>
<dbReference type="NCBIfam" id="TIGR01640">
    <property type="entry name" value="F_box_assoc_1"/>
    <property type="match status" value="1"/>
</dbReference>
<dbReference type="InterPro" id="IPR036047">
    <property type="entry name" value="F-box-like_dom_sf"/>
</dbReference>
<evidence type="ECO:0000256" key="1">
    <source>
        <dbReference type="SAM" id="MobiDB-lite"/>
    </source>
</evidence>
<dbReference type="PANTHER" id="PTHR31672">
    <property type="entry name" value="BNACNNG10540D PROTEIN"/>
    <property type="match status" value="1"/>
</dbReference>
<evidence type="ECO:0000313" key="4">
    <source>
        <dbReference type="Proteomes" id="UP001237642"/>
    </source>
</evidence>
<dbReference type="PANTHER" id="PTHR31672:SF13">
    <property type="entry name" value="F-BOX PROTEIN CPR30-LIKE"/>
    <property type="match status" value="1"/>
</dbReference>
<feature type="domain" description="F-box" evidence="2">
    <location>
        <begin position="1"/>
        <end position="43"/>
    </location>
</feature>
<dbReference type="AlphaFoldDB" id="A0AAD8M113"/>
<sequence length="384" mass="43697">MSLPNELIDEILYRVPVKYLLRCRCVSKEWCSIIDSNAFIIKHSKRTSECNLDSGVVISGDGKVFLTDVEALRDDNVDVIELDDGFVSGAKFVGVSNGLICLCKENKSEFVVCNPSTRKYRKLPRAPRVFVREFEGVEVPLCGFGYDRVNDDYKVVKIGKCEECTVVVVYSLKSNSWKQIQDIGSNVHFIPEQGKFVGGALHWMTIKYPRTCCGIVFGIDLGLEKYKEDPFPDVHGTFVCLVYVGESLCITDNYSESHTDVWLMKNHGEGNSWYKSFTVEQPGPFGAFKFIRPVALSNNNKDVLLEVDRKKLLWYDLEKKSVKNVTINGIPVKFHTHLYSESLFQLAEAKQLQKQKPKLSEDKKQKKQQKKGDDFLSKGFKLKL</sequence>
<reference evidence="3" key="2">
    <citation type="submission" date="2023-05" db="EMBL/GenBank/DDBJ databases">
        <authorList>
            <person name="Schelkunov M.I."/>
        </authorList>
    </citation>
    <scope>NUCLEOTIDE SEQUENCE</scope>
    <source>
        <strain evidence="3">Hsosn_3</strain>
        <tissue evidence="3">Leaf</tissue>
    </source>
</reference>
<dbReference type="InterPro" id="IPR013187">
    <property type="entry name" value="F-box-assoc_dom_typ3"/>
</dbReference>
<name>A0AAD8M113_9APIA</name>
<evidence type="ECO:0000259" key="2">
    <source>
        <dbReference type="PROSITE" id="PS50181"/>
    </source>
</evidence>
<dbReference type="Gene3D" id="1.20.1280.50">
    <property type="match status" value="1"/>
</dbReference>
<accession>A0AAD8M113</accession>
<dbReference type="InterPro" id="IPR001810">
    <property type="entry name" value="F-box_dom"/>
</dbReference>
<dbReference type="Pfam" id="PF08268">
    <property type="entry name" value="FBA_3"/>
    <property type="match status" value="1"/>
</dbReference>
<proteinExistence type="predicted"/>
<feature type="region of interest" description="Disordered" evidence="1">
    <location>
        <begin position="354"/>
        <end position="384"/>
    </location>
</feature>
<dbReference type="InterPro" id="IPR050796">
    <property type="entry name" value="SCF_F-box_component"/>
</dbReference>
<evidence type="ECO:0000313" key="3">
    <source>
        <dbReference type="EMBL" id="KAK1355533.1"/>
    </source>
</evidence>
<organism evidence="3 4">
    <name type="scientific">Heracleum sosnowskyi</name>
    <dbReference type="NCBI Taxonomy" id="360622"/>
    <lineage>
        <taxon>Eukaryota</taxon>
        <taxon>Viridiplantae</taxon>
        <taxon>Streptophyta</taxon>
        <taxon>Embryophyta</taxon>
        <taxon>Tracheophyta</taxon>
        <taxon>Spermatophyta</taxon>
        <taxon>Magnoliopsida</taxon>
        <taxon>eudicotyledons</taxon>
        <taxon>Gunneridae</taxon>
        <taxon>Pentapetalae</taxon>
        <taxon>asterids</taxon>
        <taxon>campanulids</taxon>
        <taxon>Apiales</taxon>
        <taxon>Apiaceae</taxon>
        <taxon>Apioideae</taxon>
        <taxon>apioid superclade</taxon>
        <taxon>Tordylieae</taxon>
        <taxon>Tordyliinae</taxon>
        <taxon>Heracleum</taxon>
    </lineage>
</organism>
<dbReference type="Proteomes" id="UP001237642">
    <property type="component" value="Unassembled WGS sequence"/>
</dbReference>
<dbReference type="Pfam" id="PF00646">
    <property type="entry name" value="F-box"/>
    <property type="match status" value="1"/>
</dbReference>